<evidence type="ECO:0000256" key="3">
    <source>
        <dbReference type="ARBA" id="ARBA00022448"/>
    </source>
</evidence>
<dbReference type="OrthoDB" id="869189at2759"/>
<keyword evidence="11" id="KW-1185">Reference proteome</keyword>
<dbReference type="Pfam" id="PF03650">
    <property type="entry name" value="MPC"/>
    <property type="match status" value="1"/>
</dbReference>
<dbReference type="GO" id="GO:0005743">
    <property type="term" value="C:mitochondrial inner membrane"/>
    <property type="evidence" value="ECO:0007669"/>
    <property type="project" value="UniProtKB-SubCell"/>
</dbReference>
<evidence type="ECO:0000256" key="5">
    <source>
        <dbReference type="ARBA" id="ARBA00022792"/>
    </source>
</evidence>
<evidence type="ECO:0000256" key="7">
    <source>
        <dbReference type="ARBA" id="ARBA00023128"/>
    </source>
</evidence>
<comment type="subcellular location">
    <subcellularLocation>
        <location evidence="1 9">Mitochondrion inner membrane</location>
        <topology evidence="1 9">Multi-pass membrane protein</topology>
    </subcellularLocation>
</comment>
<evidence type="ECO:0000313" key="11">
    <source>
        <dbReference type="Proteomes" id="UP000245946"/>
    </source>
</evidence>
<evidence type="ECO:0000256" key="2">
    <source>
        <dbReference type="ARBA" id="ARBA00006416"/>
    </source>
</evidence>
<evidence type="ECO:0000256" key="8">
    <source>
        <dbReference type="ARBA" id="ARBA00023136"/>
    </source>
</evidence>
<keyword evidence="8" id="KW-0472">Membrane</keyword>
<gene>
    <name evidence="10" type="ORF">FA09DRAFT_339568</name>
</gene>
<organism evidence="10 11">
    <name type="scientific">Tilletiopsis washingtonensis</name>
    <dbReference type="NCBI Taxonomy" id="58919"/>
    <lineage>
        <taxon>Eukaryota</taxon>
        <taxon>Fungi</taxon>
        <taxon>Dikarya</taxon>
        <taxon>Basidiomycota</taxon>
        <taxon>Ustilaginomycotina</taxon>
        <taxon>Exobasidiomycetes</taxon>
        <taxon>Entylomatales</taxon>
        <taxon>Entylomatales incertae sedis</taxon>
        <taxon>Tilletiopsis</taxon>
    </lineage>
</organism>
<evidence type="ECO:0000256" key="4">
    <source>
        <dbReference type="ARBA" id="ARBA00022692"/>
    </source>
</evidence>
<evidence type="ECO:0000256" key="9">
    <source>
        <dbReference type="RuleBase" id="RU363100"/>
    </source>
</evidence>
<name>A0A316Z5M0_9BASI</name>
<dbReference type="InterPro" id="IPR005336">
    <property type="entry name" value="MPC"/>
</dbReference>
<keyword evidence="3 9" id="KW-0813">Transport</keyword>
<dbReference type="GeneID" id="37271773"/>
<keyword evidence="6" id="KW-1133">Transmembrane helix</keyword>
<evidence type="ECO:0000313" key="10">
    <source>
        <dbReference type="EMBL" id="PWN97077.1"/>
    </source>
</evidence>
<protein>
    <recommendedName>
        <fullName evidence="9">Mitochondrial pyruvate carrier</fullName>
    </recommendedName>
</protein>
<proteinExistence type="inferred from homology"/>
<dbReference type="RefSeq" id="XP_025597356.1">
    <property type="nucleotide sequence ID" value="XM_025744229.1"/>
</dbReference>
<dbReference type="EMBL" id="KZ819296">
    <property type="protein sequence ID" value="PWN97077.1"/>
    <property type="molecule type" value="Genomic_DNA"/>
</dbReference>
<dbReference type="PANTHER" id="PTHR14154">
    <property type="entry name" value="UPF0041 BRAIN PROTEIN 44-RELATED"/>
    <property type="match status" value="1"/>
</dbReference>
<evidence type="ECO:0000256" key="6">
    <source>
        <dbReference type="ARBA" id="ARBA00022989"/>
    </source>
</evidence>
<comment type="function">
    <text evidence="9">Mediates the uptake of pyruvate into mitochondria.</text>
</comment>
<keyword evidence="7 9" id="KW-0496">Mitochondrion</keyword>
<dbReference type="AlphaFoldDB" id="A0A316Z5M0"/>
<comment type="similarity">
    <text evidence="2 9">Belongs to the mitochondrial pyruvate carrier (MPC) (TC 2.A.105) family.</text>
</comment>
<sequence length="152" mass="16291">MASAAGAAGSSRFSAFMNHPAGPRTVFFWAPMMKWCLVAAGIKDLTRPPEKLSVPQNLALAATGMIWVRYSLVITPVNYSLATVNFVVGSTGIAQLYRIWNYNRTIGAAPAPSALLADAQHKGESLAHDARAKASEIKEVAQEKFAEVKSKA</sequence>
<reference evidence="10 11" key="1">
    <citation type="journal article" date="2018" name="Mol. Biol. Evol.">
        <title>Broad Genomic Sampling Reveals a Smut Pathogenic Ancestry of the Fungal Clade Ustilaginomycotina.</title>
        <authorList>
            <person name="Kijpornyongpan T."/>
            <person name="Mondo S.J."/>
            <person name="Barry K."/>
            <person name="Sandor L."/>
            <person name="Lee J."/>
            <person name="Lipzen A."/>
            <person name="Pangilinan J."/>
            <person name="LaButti K."/>
            <person name="Hainaut M."/>
            <person name="Henrissat B."/>
            <person name="Grigoriev I.V."/>
            <person name="Spatafora J.W."/>
            <person name="Aime M.C."/>
        </authorList>
    </citation>
    <scope>NUCLEOTIDE SEQUENCE [LARGE SCALE GENOMIC DNA]</scope>
    <source>
        <strain evidence="10 11">MCA 4186</strain>
    </source>
</reference>
<accession>A0A316Z5M0</accession>
<dbReference type="STRING" id="58919.A0A316Z5M0"/>
<dbReference type="Proteomes" id="UP000245946">
    <property type="component" value="Unassembled WGS sequence"/>
</dbReference>
<keyword evidence="5 9" id="KW-0999">Mitochondrion inner membrane</keyword>
<evidence type="ECO:0000256" key="1">
    <source>
        <dbReference type="ARBA" id="ARBA00004448"/>
    </source>
</evidence>
<dbReference type="GO" id="GO:0006850">
    <property type="term" value="P:pyruvate import into mitochondria"/>
    <property type="evidence" value="ECO:0007669"/>
    <property type="project" value="InterPro"/>
</dbReference>
<keyword evidence="4" id="KW-0812">Transmembrane</keyword>